<evidence type="ECO:0000313" key="3">
    <source>
        <dbReference type="EMBL" id="MFD0683667.1"/>
    </source>
</evidence>
<proteinExistence type="predicted"/>
<evidence type="ECO:0000256" key="1">
    <source>
        <dbReference type="SAM" id="MobiDB-lite"/>
    </source>
</evidence>
<evidence type="ECO:0000259" key="2">
    <source>
        <dbReference type="PROSITE" id="PS51704"/>
    </source>
</evidence>
<accession>A0ABW2XCD6</accession>
<dbReference type="Proteomes" id="UP001597063">
    <property type="component" value="Unassembled WGS sequence"/>
</dbReference>
<dbReference type="PANTHER" id="PTHR46211:SF14">
    <property type="entry name" value="GLYCEROPHOSPHODIESTER PHOSPHODIESTERASE"/>
    <property type="match status" value="1"/>
</dbReference>
<dbReference type="InterPro" id="IPR030395">
    <property type="entry name" value="GP_PDE_dom"/>
</dbReference>
<comment type="caution">
    <text evidence="3">The sequence shown here is derived from an EMBL/GenBank/DDBJ whole genome shotgun (WGS) entry which is preliminary data.</text>
</comment>
<reference evidence="4" key="1">
    <citation type="journal article" date="2019" name="Int. J. Syst. Evol. Microbiol.">
        <title>The Global Catalogue of Microorganisms (GCM) 10K type strain sequencing project: providing services to taxonomists for standard genome sequencing and annotation.</title>
        <authorList>
            <consortium name="The Broad Institute Genomics Platform"/>
            <consortium name="The Broad Institute Genome Sequencing Center for Infectious Disease"/>
            <person name="Wu L."/>
            <person name="Ma J."/>
        </authorList>
    </citation>
    <scope>NUCLEOTIDE SEQUENCE [LARGE SCALE GENOMIC DNA]</scope>
    <source>
        <strain evidence="4">JCM 9371</strain>
    </source>
</reference>
<dbReference type="Gene3D" id="3.20.20.190">
    <property type="entry name" value="Phosphatidylinositol (PI) phosphodiesterase"/>
    <property type="match status" value="1"/>
</dbReference>
<feature type="region of interest" description="Disordered" evidence="1">
    <location>
        <begin position="1"/>
        <end position="21"/>
    </location>
</feature>
<protein>
    <submittedName>
        <fullName evidence="3">Glycerophosphodiester phosphodiesterase family protein</fullName>
    </submittedName>
</protein>
<keyword evidence="4" id="KW-1185">Reference proteome</keyword>
<dbReference type="EMBL" id="JBHTGP010000003">
    <property type="protein sequence ID" value="MFD0683667.1"/>
    <property type="molecule type" value="Genomic_DNA"/>
</dbReference>
<sequence>MPSTGGTVEVHGHRGARGLRPENTLPGFAHALELGVDAIELDVGLSADGVVVLGHDQVLSAVTLTDTGPAHPGDPAFPYVGKAIRGLTLAQLRTVDAGVRRPGDAFAATQVPLPGTGIPTLAEACDLLGPAGVRLAVELKTDPSWPDAEVARFTSAVADVLAAAGLTGRSRLLGFDWRVLTEVRRRDPGLGRVALLERKTLVPGTAWLAGAPPDDPVRAALAAGATALSPEHALVTPGLVDDAHAFALPVVVWTVNEPEDMSRLIKYGVDAIVTDYPDRLRRVMTEQGLPLPEPTNPRPQGLPATHVL</sequence>
<feature type="region of interest" description="Disordered" evidence="1">
    <location>
        <begin position="286"/>
        <end position="308"/>
    </location>
</feature>
<dbReference type="PROSITE" id="PS51704">
    <property type="entry name" value="GP_PDE"/>
    <property type="match status" value="1"/>
</dbReference>
<name>A0ABW2XCD6_9ACTN</name>
<dbReference type="InterPro" id="IPR017946">
    <property type="entry name" value="PLC-like_Pdiesterase_TIM-brl"/>
</dbReference>
<dbReference type="RefSeq" id="WP_131754823.1">
    <property type="nucleotide sequence ID" value="NZ_CAACUY010000001.1"/>
</dbReference>
<gene>
    <name evidence="3" type="ORF">ACFQZM_04085</name>
</gene>
<dbReference type="PANTHER" id="PTHR46211">
    <property type="entry name" value="GLYCEROPHOSPHORYL DIESTER PHOSPHODIESTERASE"/>
    <property type="match status" value="1"/>
</dbReference>
<organism evidence="3 4">
    <name type="scientific">Actinomadura fibrosa</name>
    <dbReference type="NCBI Taxonomy" id="111802"/>
    <lineage>
        <taxon>Bacteria</taxon>
        <taxon>Bacillati</taxon>
        <taxon>Actinomycetota</taxon>
        <taxon>Actinomycetes</taxon>
        <taxon>Streptosporangiales</taxon>
        <taxon>Thermomonosporaceae</taxon>
        <taxon>Actinomadura</taxon>
    </lineage>
</organism>
<dbReference type="Pfam" id="PF03009">
    <property type="entry name" value="GDPD"/>
    <property type="match status" value="1"/>
</dbReference>
<feature type="domain" description="GP-PDE" evidence="2">
    <location>
        <begin position="8"/>
        <end position="284"/>
    </location>
</feature>
<dbReference type="SUPFAM" id="SSF51695">
    <property type="entry name" value="PLC-like phosphodiesterases"/>
    <property type="match status" value="1"/>
</dbReference>
<evidence type="ECO:0000313" key="4">
    <source>
        <dbReference type="Proteomes" id="UP001597063"/>
    </source>
</evidence>